<feature type="transmembrane region" description="Helical" evidence="11">
    <location>
        <begin position="180"/>
        <end position="203"/>
    </location>
</feature>
<dbReference type="PROSITE" id="PS00237">
    <property type="entry name" value="G_PROTEIN_RECEP_F1_1"/>
    <property type="match status" value="1"/>
</dbReference>
<reference evidence="13 14" key="1">
    <citation type="submission" date="2022-05" db="EMBL/GenBank/DDBJ databases">
        <authorList>
            <consortium name="Genoscope - CEA"/>
            <person name="William W."/>
        </authorList>
    </citation>
    <scope>NUCLEOTIDE SEQUENCE [LARGE SCALE GENOMIC DNA]</scope>
</reference>
<comment type="caution">
    <text evidence="13">The sequence shown here is derived from an EMBL/GenBank/DDBJ whole genome shotgun (WGS) entry which is preliminary data.</text>
</comment>
<keyword evidence="2" id="KW-1003">Cell membrane</keyword>
<evidence type="ECO:0000256" key="8">
    <source>
        <dbReference type="ARBA" id="ARBA00023180"/>
    </source>
</evidence>
<feature type="transmembrane region" description="Helical" evidence="11">
    <location>
        <begin position="148"/>
        <end position="168"/>
    </location>
</feature>
<dbReference type="PRINTS" id="PR00237">
    <property type="entry name" value="GPCRRHODOPSN"/>
</dbReference>
<sequence length="304" mass="34538">MAAENTSLFPYQKCLMVALSDRETQLQLRDITNYVIIPVQILVIFVSLACNAFVVITVAHTQSLRQHPPQLMLSSLAITDVIFALNALYRDILVLAHEHKCPNNTTNPVFASLYIQATLGNMAIISVDRYLAVRKLWWYRAHMTKSRALKMIGLPWVATVVVTSLLYLESLSDGPFPFGKIIAFLFYFLCIFCTIFSHIFLFCNKTPPEEVMNIRHVYKREKRLANTVAWILLLLVVLFLPGTIVPLVLIAANVPNVPAYARYSVFLLLLNGLLNPLVNFGRNKRMRKALRKLMTCSQQVEPVL</sequence>
<dbReference type="SUPFAM" id="SSF81321">
    <property type="entry name" value="Family A G protein-coupled receptor-like"/>
    <property type="match status" value="1"/>
</dbReference>
<keyword evidence="14" id="KW-1185">Reference proteome</keyword>
<accession>A0ABN8SVM5</accession>
<evidence type="ECO:0000256" key="11">
    <source>
        <dbReference type="SAM" id="Phobius"/>
    </source>
</evidence>
<gene>
    <name evidence="13" type="ORF">PEVE_00030636</name>
</gene>
<keyword evidence="8" id="KW-0325">Glycoprotein</keyword>
<protein>
    <recommendedName>
        <fullName evidence="12">G-protein coupled receptors family 1 profile domain-containing protein</fullName>
    </recommendedName>
</protein>
<keyword evidence="6 11" id="KW-0472">Membrane</keyword>
<evidence type="ECO:0000256" key="5">
    <source>
        <dbReference type="ARBA" id="ARBA00023040"/>
    </source>
</evidence>
<keyword evidence="4 11" id="KW-1133">Transmembrane helix</keyword>
<evidence type="ECO:0000313" key="14">
    <source>
        <dbReference type="Proteomes" id="UP001159427"/>
    </source>
</evidence>
<dbReference type="Proteomes" id="UP001159427">
    <property type="component" value="Unassembled WGS sequence"/>
</dbReference>
<evidence type="ECO:0000259" key="12">
    <source>
        <dbReference type="PROSITE" id="PS50262"/>
    </source>
</evidence>
<dbReference type="SMART" id="SM01381">
    <property type="entry name" value="7TM_GPCR_Srsx"/>
    <property type="match status" value="1"/>
</dbReference>
<feature type="transmembrane region" description="Helical" evidence="11">
    <location>
        <begin position="35"/>
        <end position="59"/>
    </location>
</feature>
<dbReference type="InterPro" id="IPR000276">
    <property type="entry name" value="GPCR_Rhodpsn"/>
</dbReference>
<evidence type="ECO:0000256" key="7">
    <source>
        <dbReference type="ARBA" id="ARBA00023170"/>
    </source>
</evidence>
<feature type="transmembrane region" description="Helical" evidence="11">
    <location>
        <begin position="260"/>
        <end position="278"/>
    </location>
</feature>
<dbReference type="Pfam" id="PF00001">
    <property type="entry name" value="7tm_1"/>
    <property type="match status" value="1"/>
</dbReference>
<dbReference type="PANTHER" id="PTHR24246">
    <property type="entry name" value="OLFACTORY RECEPTOR AND ADENOSINE RECEPTOR"/>
    <property type="match status" value="1"/>
</dbReference>
<evidence type="ECO:0000256" key="2">
    <source>
        <dbReference type="ARBA" id="ARBA00022475"/>
    </source>
</evidence>
<proteinExistence type="inferred from homology"/>
<organism evidence="13 14">
    <name type="scientific">Porites evermanni</name>
    <dbReference type="NCBI Taxonomy" id="104178"/>
    <lineage>
        <taxon>Eukaryota</taxon>
        <taxon>Metazoa</taxon>
        <taxon>Cnidaria</taxon>
        <taxon>Anthozoa</taxon>
        <taxon>Hexacorallia</taxon>
        <taxon>Scleractinia</taxon>
        <taxon>Fungiina</taxon>
        <taxon>Poritidae</taxon>
        <taxon>Porites</taxon>
    </lineage>
</organism>
<keyword evidence="9 10" id="KW-0807">Transducer</keyword>
<evidence type="ECO:0000313" key="13">
    <source>
        <dbReference type="EMBL" id="CAH3195598.1"/>
    </source>
</evidence>
<dbReference type="InterPro" id="IPR017452">
    <property type="entry name" value="GPCR_Rhodpsn_7TM"/>
</dbReference>
<dbReference type="EMBL" id="CALNXI010004341">
    <property type="protein sequence ID" value="CAH3195598.1"/>
    <property type="molecule type" value="Genomic_DNA"/>
</dbReference>
<feature type="transmembrane region" description="Helical" evidence="11">
    <location>
        <begin position="109"/>
        <end position="127"/>
    </location>
</feature>
<comment type="subcellular location">
    <subcellularLocation>
        <location evidence="1">Cell membrane</location>
        <topology evidence="1">Multi-pass membrane protein</topology>
    </subcellularLocation>
</comment>
<evidence type="ECO:0000256" key="6">
    <source>
        <dbReference type="ARBA" id="ARBA00023136"/>
    </source>
</evidence>
<feature type="domain" description="G-protein coupled receptors family 1 profile" evidence="12">
    <location>
        <begin position="50"/>
        <end position="279"/>
    </location>
</feature>
<dbReference type="PROSITE" id="PS50262">
    <property type="entry name" value="G_PROTEIN_RECEP_F1_2"/>
    <property type="match status" value="1"/>
</dbReference>
<keyword evidence="5 10" id="KW-0297">G-protein coupled receptor</keyword>
<feature type="transmembrane region" description="Helical" evidence="11">
    <location>
        <begin position="71"/>
        <end position="89"/>
    </location>
</feature>
<name>A0ABN8SVM5_9CNID</name>
<evidence type="ECO:0000256" key="4">
    <source>
        <dbReference type="ARBA" id="ARBA00022989"/>
    </source>
</evidence>
<dbReference type="Gene3D" id="1.20.1070.10">
    <property type="entry name" value="Rhodopsin 7-helix transmembrane proteins"/>
    <property type="match status" value="1"/>
</dbReference>
<dbReference type="CDD" id="cd00637">
    <property type="entry name" value="7tm_classA_rhodopsin-like"/>
    <property type="match status" value="1"/>
</dbReference>
<evidence type="ECO:0000256" key="10">
    <source>
        <dbReference type="RuleBase" id="RU000688"/>
    </source>
</evidence>
<evidence type="ECO:0000256" key="9">
    <source>
        <dbReference type="ARBA" id="ARBA00023224"/>
    </source>
</evidence>
<dbReference type="PANTHER" id="PTHR24246:SF27">
    <property type="entry name" value="ADENOSINE RECEPTOR, ISOFORM A"/>
    <property type="match status" value="1"/>
</dbReference>
<comment type="similarity">
    <text evidence="10">Belongs to the G-protein coupled receptor 1 family.</text>
</comment>
<keyword evidence="3 10" id="KW-0812">Transmembrane</keyword>
<keyword evidence="7 10" id="KW-0675">Receptor</keyword>
<evidence type="ECO:0000256" key="1">
    <source>
        <dbReference type="ARBA" id="ARBA00004651"/>
    </source>
</evidence>
<evidence type="ECO:0000256" key="3">
    <source>
        <dbReference type="ARBA" id="ARBA00022692"/>
    </source>
</evidence>
<feature type="transmembrane region" description="Helical" evidence="11">
    <location>
        <begin position="224"/>
        <end position="254"/>
    </location>
</feature>